<organism evidence="10 11">
    <name type="scientific">Patella caerulea</name>
    <name type="common">Rayed Mediterranean limpet</name>
    <dbReference type="NCBI Taxonomy" id="87958"/>
    <lineage>
        <taxon>Eukaryota</taxon>
        <taxon>Metazoa</taxon>
        <taxon>Spiralia</taxon>
        <taxon>Lophotrochozoa</taxon>
        <taxon>Mollusca</taxon>
        <taxon>Gastropoda</taxon>
        <taxon>Patellogastropoda</taxon>
        <taxon>Patelloidea</taxon>
        <taxon>Patellidae</taxon>
        <taxon>Patella</taxon>
    </lineage>
</organism>
<dbReference type="Proteomes" id="UP001347796">
    <property type="component" value="Unassembled WGS sequence"/>
</dbReference>
<keyword evidence="11" id="KW-1185">Reference proteome</keyword>
<dbReference type="CDD" id="cd14370">
    <property type="entry name" value="CUE_DMA"/>
    <property type="match status" value="1"/>
</dbReference>
<dbReference type="PROSITE" id="PS40000">
    <property type="entry name" value="DM_1"/>
    <property type="match status" value="1"/>
</dbReference>
<dbReference type="SMART" id="SM00301">
    <property type="entry name" value="DM"/>
    <property type="match status" value="1"/>
</dbReference>
<dbReference type="EMBL" id="JAZGQO010000003">
    <property type="protein sequence ID" value="KAK6188900.1"/>
    <property type="molecule type" value="Genomic_DNA"/>
</dbReference>
<name>A0AAN8KAI5_PATCE</name>
<reference evidence="10 11" key="1">
    <citation type="submission" date="2024-01" db="EMBL/GenBank/DDBJ databases">
        <title>The genome of the rayed Mediterranean limpet Patella caerulea (Linnaeus, 1758).</title>
        <authorList>
            <person name="Anh-Thu Weber A."/>
            <person name="Halstead-Nussloch G."/>
        </authorList>
    </citation>
    <scope>NUCLEOTIDE SEQUENCE [LARGE SCALE GENOMIC DNA]</scope>
    <source>
        <strain evidence="10">AATW-2023a</strain>
        <tissue evidence="10">Whole specimen</tissue>
    </source>
</reference>
<feature type="domain" description="DM" evidence="9">
    <location>
        <begin position="74"/>
        <end position="121"/>
    </location>
</feature>
<dbReference type="Gene3D" id="4.10.1040.10">
    <property type="entry name" value="DM DNA-binding domain"/>
    <property type="match status" value="1"/>
</dbReference>
<evidence type="ECO:0000313" key="11">
    <source>
        <dbReference type="Proteomes" id="UP001347796"/>
    </source>
</evidence>
<dbReference type="Pfam" id="PF03474">
    <property type="entry name" value="DMA"/>
    <property type="match status" value="1"/>
</dbReference>
<evidence type="ECO:0000256" key="1">
    <source>
        <dbReference type="ARBA" id="ARBA00006834"/>
    </source>
</evidence>
<dbReference type="PANTHER" id="PTHR12322">
    <property type="entry name" value="DOUBLESEX AND MAB-3 RELATED TRANSCRIPTION FACTOR DMRT"/>
    <property type="match status" value="1"/>
</dbReference>
<evidence type="ECO:0000256" key="5">
    <source>
        <dbReference type="ARBA" id="ARBA00023242"/>
    </source>
</evidence>
<dbReference type="GO" id="GO:0007548">
    <property type="term" value="P:sex differentiation"/>
    <property type="evidence" value="ECO:0007669"/>
    <property type="project" value="TreeGrafter"/>
</dbReference>
<feature type="coiled-coil region" evidence="7">
    <location>
        <begin position="131"/>
        <end position="158"/>
    </location>
</feature>
<feature type="region of interest" description="Disordered" evidence="8">
    <location>
        <begin position="1"/>
        <end position="63"/>
    </location>
</feature>
<dbReference type="InterPro" id="IPR009060">
    <property type="entry name" value="UBA-like_sf"/>
</dbReference>
<dbReference type="SUPFAM" id="SSF82927">
    <property type="entry name" value="Cysteine-rich DNA binding domain, (DM domain)"/>
    <property type="match status" value="1"/>
</dbReference>
<dbReference type="PROSITE" id="PS50809">
    <property type="entry name" value="DM_2"/>
    <property type="match status" value="1"/>
</dbReference>
<keyword evidence="3 6" id="KW-0862">Zinc</keyword>
<dbReference type="PANTHER" id="PTHR12322:SF53">
    <property type="entry name" value="DOUBLESEX-MAB RELATED 11E"/>
    <property type="match status" value="1"/>
</dbReference>
<dbReference type="GO" id="GO:0005634">
    <property type="term" value="C:nucleus"/>
    <property type="evidence" value="ECO:0007669"/>
    <property type="project" value="UniProtKB-SubCell"/>
</dbReference>
<evidence type="ECO:0000256" key="7">
    <source>
        <dbReference type="SAM" id="Coils"/>
    </source>
</evidence>
<keyword evidence="5 6" id="KW-0539">Nucleus</keyword>
<evidence type="ECO:0000256" key="8">
    <source>
        <dbReference type="SAM" id="MobiDB-lite"/>
    </source>
</evidence>
<protein>
    <recommendedName>
        <fullName evidence="9">DM domain-containing protein</fullName>
    </recommendedName>
</protein>
<evidence type="ECO:0000256" key="3">
    <source>
        <dbReference type="ARBA" id="ARBA00022833"/>
    </source>
</evidence>
<dbReference type="Pfam" id="PF00751">
    <property type="entry name" value="DM"/>
    <property type="match status" value="1"/>
</dbReference>
<dbReference type="Gene3D" id="1.10.8.10">
    <property type="entry name" value="DNA helicase RuvA subunit, C-terminal domain"/>
    <property type="match status" value="1"/>
</dbReference>
<comment type="similarity">
    <text evidence="1">Belongs to the DMRT family.</text>
</comment>
<keyword evidence="7" id="KW-0175">Coiled coil</keyword>
<dbReference type="InterPro" id="IPR026607">
    <property type="entry name" value="DMRT"/>
</dbReference>
<dbReference type="AlphaFoldDB" id="A0AAN8KAI5"/>
<accession>A0AAN8KAI5</accession>
<dbReference type="GO" id="GO:0000981">
    <property type="term" value="F:DNA-binding transcription factor activity, RNA polymerase II-specific"/>
    <property type="evidence" value="ECO:0007669"/>
    <property type="project" value="TreeGrafter"/>
</dbReference>
<keyword evidence="4 6" id="KW-0238">DNA-binding</keyword>
<keyword evidence="2 6" id="KW-0479">Metal-binding</keyword>
<feature type="compositionally biased region" description="Acidic residues" evidence="8">
    <location>
        <begin position="17"/>
        <end position="38"/>
    </location>
</feature>
<sequence length="451" mass="50475">MTEDDNDSVIMTSPNTDDLESLDDLDVDIDIEEDDDDISIQGSDKVDGENPQDSEDLKSKSGAGTRRLLRTPKCARCRNHGVVSCLKGHKRFCRWRDCQCSNCLLVVERQRIMAAQVSLRRHQASDMTGALKAKVKNASNLLQQRKLLQRNLRSLQQHSLSREILAGYRTRLHALPPPESLRNMVPFVNERMRKRRCFADKELEMVMLERERQAEIVKTRANGEQISNATNLDANKSRLLLGNMTPREFLQRIFPTHNPNVLELVWQGCGGNLEKAIEQLASSMKHEQSSATPHQICQPSLLGKYMGSFPFTVPVVGLKGPQNILGNPTSFNGFCGVNIPPWGLPINMNSVLPGCAPVIPDLHNSSQSFKRFQPDQDSRKTITTDDLLRRRSAFHCLIPGGPAVNDLNTYVLDSDTPSPQSPLSSSDESIEFDKLPVKPKLKFSVESIIGK</sequence>
<evidence type="ECO:0000256" key="4">
    <source>
        <dbReference type="ARBA" id="ARBA00023125"/>
    </source>
</evidence>
<dbReference type="SUPFAM" id="SSF46934">
    <property type="entry name" value="UBA-like"/>
    <property type="match status" value="1"/>
</dbReference>
<dbReference type="InterPro" id="IPR005173">
    <property type="entry name" value="DMA"/>
</dbReference>
<evidence type="ECO:0000313" key="10">
    <source>
        <dbReference type="EMBL" id="KAK6188900.1"/>
    </source>
</evidence>
<feature type="DNA-binding region" description="DM" evidence="6">
    <location>
        <begin position="74"/>
        <end position="121"/>
    </location>
</feature>
<comment type="caution">
    <text evidence="10">The sequence shown here is derived from an EMBL/GenBank/DDBJ whole genome shotgun (WGS) entry which is preliminary data.</text>
</comment>
<comment type="subcellular location">
    <subcellularLocation>
        <location evidence="6">Nucleus</location>
    </subcellularLocation>
</comment>
<gene>
    <name evidence="10" type="ORF">SNE40_004982</name>
</gene>
<proteinExistence type="inferred from homology"/>
<evidence type="ECO:0000256" key="6">
    <source>
        <dbReference type="PROSITE-ProRule" id="PRU00070"/>
    </source>
</evidence>
<evidence type="ECO:0000259" key="9">
    <source>
        <dbReference type="PROSITE" id="PS50809"/>
    </source>
</evidence>
<dbReference type="InterPro" id="IPR001275">
    <property type="entry name" value="DM_DNA-bd"/>
</dbReference>
<dbReference type="FunFam" id="4.10.1040.10:FF:000001">
    <property type="entry name" value="doublesex- and mab-3-related transcription factor 1"/>
    <property type="match status" value="1"/>
</dbReference>
<evidence type="ECO:0000256" key="2">
    <source>
        <dbReference type="ARBA" id="ARBA00022723"/>
    </source>
</evidence>
<dbReference type="GO" id="GO:0000978">
    <property type="term" value="F:RNA polymerase II cis-regulatory region sequence-specific DNA binding"/>
    <property type="evidence" value="ECO:0007669"/>
    <property type="project" value="TreeGrafter"/>
</dbReference>
<dbReference type="GO" id="GO:0046872">
    <property type="term" value="F:metal ion binding"/>
    <property type="evidence" value="ECO:0007669"/>
    <property type="project" value="UniProtKB-KW"/>
</dbReference>
<dbReference type="InterPro" id="IPR036407">
    <property type="entry name" value="DM_DNA-bd_sf"/>
</dbReference>